<evidence type="ECO:0000313" key="2">
    <source>
        <dbReference type="Proteomes" id="UP000001025"/>
    </source>
</evidence>
<name>Q7UQ91_RHOBA</name>
<reference evidence="1 2" key="1">
    <citation type="journal article" date="2003" name="Proc. Natl. Acad. Sci. U.S.A.">
        <title>Complete genome sequence of the marine planctomycete Pirellula sp. strain 1.</title>
        <authorList>
            <person name="Gloeckner F.O."/>
            <person name="Kube M."/>
            <person name="Bauer M."/>
            <person name="Teeling H."/>
            <person name="Lombardot T."/>
            <person name="Ludwig W."/>
            <person name="Gade D."/>
            <person name="Beck A."/>
            <person name="Borzym K."/>
            <person name="Heitmann K."/>
            <person name="Rabus R."/>
            <person name="Schlesner H."/>
            <person name="Amann R."/>
            <person name="Reinhardt R."/>
        </authorList>
    </citation>
    <scope>NUCLEOTIDE SEQUENCE [LARGE SCALE GENOMIC DNA]</scope>
    <source>
        <strain evidence="2">DSM 10527 / NCIMB 13988 / SH1</strain>
    </source>
</reference>
<dbReference type="EMBL" id="BX294144">
    <property type="protein sequence ID" value="CAD74814.1"/>
    <property type="molecule type" value="Genomic_DNA"/>
</dbReference>
<dbReference type="KEGG" id="rba:RB6457"/>
<dbReference type="InParanoid" id="Q7UQ91"/>
<sequence length="67" mass="7456">MRKRSDSGGNAFERTGPCEAIVSVRFCAYRSRCTRAEVAFRIRTGIQRNSQAKMGFASTPISPKKIT</sequence>
<organism evidence="1 2">
    <name type="scientific">Rhodopirellula baltica (strain DSM 10527 / NCIMB 13988 / SH1)</name>
    <dbReference type="NCBI Taxonomy" id="243090"/>
    <lineage>
        <taxon>Bacteria</taxon>
        <taxon>Pseudomonadati</taxon>
        <taxon>Planctomycetota</taxon>
        <taxon>Planctomycetia</taxon>
        <taxon>Pirellulales</taxon>
        <taxon>Pirellulaceae</taxon>
        <taxon>Rhodopirellula</taxon>
    </lineage>
</organism>
<protein>
    <submittedName>
        <fullName evidence="1">Uncharacterized protein</fullName>
    </submittedName>
</protein>
<dbReference type="STRING" id="243090.RB6457"/>
<dbReference type="AlphaFoldDB" id="Q7UQ91"/>
<dbReference type="HOGENOM" id="CLU_2809566_0_0_0"/>
<evidence type="ECO:0000313" key="1">
    <source>
        <dbReference type="EMBL" id="CAD74814.1"/>
    </source>
</evidence>
<accession>Q7UQ91</accession>
<dbReference type="Proteomes" id="UP000001025">
    <property type="component" value="Chromosome"/>
</dbReference>
<gene>
    <name evidence="1" type="ordered locus">RB6457</name>
</gene>
<proteinExistence type="predicted"/>
<keyword evidence="2" id="KW-1185">Reference proteome</keyword>
<dbReference type="EnsemblBacteria" id="CAD74814">
    <property type="protein sequence ID" value="CAD74814"/>
    <property type="gene ID" value="RB6457"/>
</dbReference>